<dbReference type="InterPro" id="IPR000649">
    <property type="entry name" value="IF-2B-related"/>
</dbReference>
<reference evidence="5" key="3">
    <citation type="submission" date="2025-09" db="UniProtKB">
        <authorList>
            <consortium name="Ensembl"/>
        </authorList>
    </citation>
    <scope>IDENTIFICATION</scope>
</reference>
<dbReference type="GO" id="GO:0016853">
    <property type="term" value="F:isomerase activity"/>
    <property type="evidence" value="ECO:0007669"/>
    <property type="project" value="UniProtKB-KW"/>
</dbReference>
<dbReference type="SUPFAM" id="SSF100950">
    <property type="entry name" value="NagB/RpiA/CoA transferase-like"/>
    <property type="match status" value="1"/>
</dbReference>
<reference evidence="5" key="2">
    <citation type="submission" date="2025-08" db="UniProtKB">
        <authorList>
            <consortium name="Ensembl"/>
        </authorList>
    </citation>
    <scope>IDENTIFICATION</scope>
</reference>
<dbReference type="InterPro" id="IPR042529">
    <property type="entry name" value="IF_2B-like_C"/>
</dbReference>
<sequence>MKVRGAPMIAIVGCLSVAVELRKENFDGIERFREFMNEKLSYLTTARPTAVNMSKSAKDLVKLVDNLIEEKHLLEKMKSRVLETIEQMLHDDITDNKQLSEFGAKHILSNSQSDKITILTHCNTGSLATAGYGTALGVVRALHETSNLEIAYCTETRPYNQGARLTAYEFVHDNIPSTLICDSMVGLLMDTKEVSG</sequence>
<dbReference type="OMA" id="IAYCTET"/>
<dbReference type="PANTHER" id="PTHR43475">
    <property type="entry name" value="METHYLTHIORIBOSE-1-PHOSPHATE ISOMERASE"/>
    <property type="match status" value="1"/>
</dbReference>
<dbReference type="FunFam" id="1.20.120.420:FF:000003">
    <property type="entry name" value="Methylthioribose-1-phosphate isomerase"/>
    <property type="match status" value="1"/>
</dbReference>
<dbReference type="KEGG" id="cin:100182449"/>
<dbReference type="AlphaFoldDB" id="F6ZGV0"/>
<keyword evidence="2" id="KW-0028">Amino-acid biosynthesis</keyword>
<dbReference type="Gene3D" id="1.20.120.420">
    <property type="entry name" value="translation initiation factor eif-2b, domain 1"/>
    <property type="match status" value="1"/>
</dbReference>
<dbReference type="PANTHER" id="PTHR43475:SF1">
    <property type="entry name" value="METHYLTHIORIBOSE-1-PHOSPHATE ISOMERASE"/>
    <property type="match status" value="1"/>
</dbReference>
<dbReference type="Ensembl" id="ENSCINT00000000274.3">
    <property type="protein sequence ID" value="ENSCINP00000000274.3"/>
    <property type="gene ID" value="ENSCING00000000162.3"/>
</dbReference>
<evidence type="ECO:0000256" key="2">
    <source>
        <dbReference type="ARBA" id="ARBA00022605"/>
    </source>
</evidence>
<evidence type="ECO:0000313" key="6">
    <source>
        <dbReference type="Proteomes" id="UP000008144"/>
    </source>
</evidence>
<evidence type="ECO:0000256" key="4">
    <source>
        <dbReference type="RuleBase" id="RU003814"/>
    </source>
</evidence>
<dbReference type="InterPro" id="IPR037171">
    <property type="entry name" value="NagB/RpiA_transferase-like"/>
</dbReference>
<evidence type="ECO:0000256" key="3">
    <source>
        <dbReference type="ARBA" id="ARBA00023235"/>
    </source>
</evidence>
<dbReference type="STRING" id="7719.ENSCINP00000000274"/>
<organism evidence="5 6">
    <name type="scientific">Ciona intestinalis</name>
    <name type="common">Transparent sea squirt</name>
    <name type="synonym">Ascidia intestinalis</name>
    <dbReference type="NCBI Taxonomy" id="7719"/>
    <lineage>
        <taxon>Eukaryota</taxon>
        <taxon>Metazoa</taxon>
        <taxon>Chordata</taxon>
        <taxon>Tunicata</taxon>
        <taxon>Ascidiacea</taxon>
        <taxon>Phlebobranchia</taxon>
        <taxon>Cionidae</taxon>
        <taxon>Ciona</taxon>
    </lineage>
</organism>
<dbReference type="Proteomes" id="UP000008144">
    <property type="component" value="Unassembled WGS sequence"/>
</dbReference>
<dbReference type="InterPro" id="IPR027363">
    <property type="entry name" value="M1Pi_N"/>
</dbReference>
<dbReference type="RefSeq" id="XP_002126254.2">
    <property type="nucleotide sequence ID" value="XM_002126218.3"/>
</dbReference>
<dbReference type="GeneID" id="100182449"/>
<accession>F6ZGV0</accession>
<protein>
    <submittedName>
        <fullName evidence="5">Methylthioribose-1-phosphate isomerase-like</fullName>
    </submittedName>
</protein>
<dbReference type="Gene3D" id="3.40.50.10470">
    <property type="entry name" value="Translation initiation factor eif-2b, domain 2"/>
    <property type="match status" value="1"/>
</dbReference>
<reference evidence="6" key="1">
    <citation type="journal article" date="2002" name="Science">
        <title>The draft genome of Ciona intestinalis: insights into chordate and vertebrate origins.</title>
        <authorList>
            <person name="Dehal P."/>
            <person name="Satou Y."/>
            <person name="Campbell R.K."/>
            <person name="Chapman J."/>
            <person name="Degnan B."/>
            <person name="De Tomaso A."/>
            <person name="Davidson B."/>
            <person name="Di Gregorio A."/>
            <person name="Gelpke M."/>
            <person name="Goodstein D.M."/>
            <person name="Harafuji N."/>
            <person name="Hastings K.E."/>
            <person name="Ho I."/>
            <person name="Hotta K."/>
            <person name="Huang W."/>
            <person name="Kawashima T."/>
            <person name="Lemaire P."/>
            <person name="Martinez D."/>
            <person name="Meinertzhagen I.A."/>
            <person name="Necula S."/>
            <person name="Nonaka M."/>
            <person name="Putnam N."/>
            <person name="Rash S."/>
            <person name="Saiga H."/>
            <person name="Satake M."/>
            <person name="Terry A."/>
            <person name="Yamada L."/>
            <person name="Wang H.G."/>
            <person name="Awazu S."/>
            <person name="Azumi K."/>
            <person name="Boore J."/>
            <person name="Branno M."/>
            <person name="Chin-Bow S."/>
            <person name="DeSantis R."/>
            <person name="Doyle S."/>
            <person name="Francino P."/>
            <person name="Keys D.N."/>
            <person name="Haga S."/>
            <person name="Hayashi H."/>
            <person name="Hino K."/>
            <person name="Imai K.S."/>
            <person name="Inaba K."/>
            <person name="Kano S."/>
            <person name="Kobayashi K."/>
            <person name="Kobayashi M."/>
            <person name="Lee B.I."/>
            <person name="Makabe K.W."/>
            <person name="Manohar C."/>
            <person name="Matassi G."/>
            <person name="Medina M."/>
            <person name="Mochizuki Y."/>
            <person name="Mount S."/>
            <person name="Morishita T."/>
            <person name="Miura S."/>
            <person name="Nakayama A."/>
            <person name="Nishizaka S."/>
            <person name="Nomoto H."/>
            <person name="Ohta F."/>
            <person name="Oishi K."/>
            <person name="Rigoutsos I."/>
            <person name="Sano M."/>
            <person name="Sasaki A."/>
            <person name="Sasakura Y."/>
            <person name="Shoguchi E."/>
            <person name="Shin-i T."/>
            <person name="Spagnuolo A."/>
            <person name="Stainier D."/>
            <person name="Suzuki M.M."/>
            <person name="Tassy O."/>
            <person name="Takatori N."/>
            <person name="Tokuoka M."/>
            <person name="Yagi K."/>
            <person name="Yoshizaki F."/>
            <person name="Wada S."/>
            <person name="Zhang C."/>
            <person name="Hyatt P.D."/>
            <person name="Larimer F."/>
            <person name="Detter C."/>
            <person name="Doggett N."/>
            <person name="Glavina T."/>
            <person name="Hawkins T."/>
            <person name="Richardson P."/>
            <person name="Lucas S."/>
            <person name="Kohara Y."/>
            <person name="Levine M."/>
            <person name="Satoh N."/>
            <person name="Rokhsar D.S."/>
        </authorList>
    </citation>
    <scope>NUCLEOTIDE SEQUENCE [LARGE SCALE GENOMIC DNA]</scope>
</reference>
<dbReference type="InterPro" id="IPR011559">
    <property type="entry name" value="Initiation_fac_2B_a/b/d"/>
</dbReference>
<keyword evidence="6" id="KW-1185">Reference proteome</keyword>
<comment type="similarity">
    <text evidence="1 4">Belongs to the eIF-2B alpha/beta/delta subunits family.</text>
</comment>
<dbReference type="InParanoid" id="F6ZGV0"/>
<dbReference type="HOGENOM" id="CLU_016218_1_3_1"/>
<gene>
    <name evidence="5" type="primary">LOC100182449</name>
</gene>
<dbReference type="NCBIfam" id="TIGR00524">
    <property type="entry name" value="eIF-2B_rel"/>
    <property type="match status" value="1"/>
</dbReference>
<dbReference type="GeneTree" id="ENSGT00390000013732"/>
<evidence type="ECO:0000313" key="5">
    <source>
        <dbReference type="Ensembl" id="ENSCINP00000000274.3"/>
    </source>
</evidence>
<dbReference type="Pfam" id="PF01008">
    <property type="entry name" value="IF-2B"/>
    <property type="match status" value="1"/>
</dbReference>
<name>F6ZGV0_CIOIN</name>
<dbReference type="OrthoDB" id="2461at2759"/>
<dbReference type="GO" id="GO:0008652">
    <property type="term" value="P:amino acid biosynthetic process"/>
    <property type="evidence" value="ECO:0007669"/>
    <property type="project" value="UniProtKB-KW"/>
</dbReference>
<keyword evidence="3" id="KW-0413">Isomerase</keyword>
<evidence type="ECO:0000256" key="1">
    <source>
        <dbReference type="ARBA" id="ARBA00007251"/>
    </source>
</evidence>
<dbReference type="FunCoup" id="F6ZGV0">
    <property type="interactions" value="802"/>
</dbReference>
<accession>A0A1W2WBQ7</accession>
<proteinExistence type="inferred from homology"/>